<proteinExistence type="predicted"/>
<dbReference type="VEuPathDB" id="FungiDB:AMAG_00787"/>
<dbReference type="AlphaFoldDB" id="A0A0L0RWQ6"/>
<feature type="compositionally biased region" description="Polar residues" evidence="1">
    <location>
        <begin position="799"/>
        <end position="813"/>
    </location>
</feature>
<evidence type="ECO:0000256" key="1">
    <source>
        <dbReference type="SAM" id="MobiDB-lite"/>
    </source>
</evidence>
<dbReference type="PANTHER" id="PTHR48125:SF12">
    <property type="entry name" value="AT HOOK TRANSCRIPTION FACTOR FAMILY-RELATED"/>
    <property type="match status" value="1"/>
</dbReference>
<feature type="compositionally biased region" description="Low complexity" evidence="1">
    <location>
        <begin position="659"/>
        <end position="683"/>
    </location>
</feature>
<feature type="region of interest" description="Disordered" evidence="1">
    <location>
        <begin position="1"/>
        <end position="97"/>
    </location>
</feature>
<feature type="region of interest" description="Disordered" evidence="1">
    <location>
        <begin position="558"/>
        <end position="703"/>
    </location>
</feature>
<dbReference type="Gene3D" id="1.10.287.1490">
    <property type="match status" value="1"/>
</dbReference>
<feature type="compositionally biased region" description="Low complexity" evidence="1">
    <location>
        <begin position="730"/>
        <end position="748"/>
    </location>
</feature>
<reference evidence="3" key="2">
    <citation type="submission" date="2009-11" db="EMBL/GenBank/DDBJ databases">
        <title>The Genome Sequence of Allomyces macrogynus strain ATCC 38327.</title>
        <authorList>
            <consortium name="The Broad Institute Genome Sequencing Platform"/>
            <person name="Russ C."/>
            <person name="Cuomo C."/>
            <person name="Shea T."/>
            <person name="Young S.K."/>
            <person name="Zeng Q."/>
            <person name="Koehrsen M."/>
            <person name="Haas B."/>
            <person name="Borodovsky M."/>
            <person name="Guigo R."/>
            <person name="Alvarado L."/>
            <person name="Berlin A."/>
            <person name="Borenstein D."/>
            <person name="Chen Z."/>
            <person name="Engels R."/>
            <person name="Freedman E."/>
            <person name="Gellesch M."/>
            <person name="Goldberg J."/>
            <person name="Griggs A."/>
            <person name="Gujja S."/>
            <person name="Heiman D."/>
            <person name="Hepburn T."/>
            <person name="Howarth C."/>
            <person name="Jen D."/>
            <person name="Larson L."/>
            <person name="Lewis B."/>
            <person name="Mehta T."/>
            <person name="Park D."/>
            <person name="Pearson M."/>
            <person name="Roberts A."/>
            <person name="Saif S."/>
            <person name="Shenoy N."/>
            <person name="Sisk P."/>
            <person name="Stolte C."/>
            <person name="Sykes S."/>
            <person name="Walk T."/>
            <person name="White J."/>
            <person name="Yandava C."/>
            <person name="Burger G."/>
            <person name="Gray M.W."/>
            <person name="Holland P.W.H."/>
            <person name="King N."/>
            <person name="Lang F.B.F."/>
            <person name="Roger A.J."/>
            <person name="Ruiz-Trillo I."/>
            <person name="Lander E."/>
            <person name="Nusbaum C."/>
        </authorList>
    </citation>
    <scope>NUCLEOTIDE SEQUENCE [LARGE SCALE GENOMIC DNA]</scope>
    <source>
        <strain evidence="3">ATCC 38327</strain>
    </source>
</reference>
<feature type="compositionally biased region" description="Low complexity" evidence="1">
    <location>
        <begin position="758"/>
        <end position="767"/>
    </location>
</feature>
<feature type="compositionally biased region" description="Low complexity" evidence="1">
    <location>
        <begin position="817"/>
        <end position="830"/>
    </location>
</feature>
<protein>
    <submittedName>
        <fullName evidence="2">Uncharacterized protein</fullName>
    </submittedName>
</protein>
<accession>A0A0L0RWQ6</accession>
<dbReference type="OrthoDB" id="5586242at2759"/>
<dbReference type="EMBL" id="GG745328">
    <property type="protein sequence ID" value="KNE54837.1"/>
    <property type="molecule type" value="Genomic_DNA"/>
</dbReference>
<dbReference type="Proteomes" id="UP000054350">
    <property type="component" value="Unassembled WGS sequence"/>
</dbReference>
<evidence type="ECO:0000313" key="3">
    <source>
        <dbReference type="Proteomes" id="UP000054350"/>
    </source>
</evidence>
<feature type="region of interest" description="Disordered" evidence="1">
    <location>
        <begin position="205"/>
        <end position="233"/>
    </location>
</feature>
<gene>
    <name evidence="2" type="ORF">AMAG_00787</name>
</gene>
<feature type="region of interest" description="Disordered" evidence="1">
    <location>
        <begin position="532"/>
        <end position="551"/>
    </location>
</feature>
<feature type="compositionally biased region" description="Basic and acidic residues" evidence="1">
    <location>
        <begin position="221"/>
        <end position="233"/>
    </location>
</feature>
<feature type="compositionally biased region" description="Polar residues" evidence="1">
    <location>
        <begin position="623"/>
        <end position="632"/>
    </location>
</feature>
<feature type="compositionally biased region" description="Low complexity" evidence="1">
    <location>
        <begin position="48"/>
        <end position="86"/>
    </location>
</feature>
<feature type="compositionally biased region" description="Pro residues" evidence="1">
    <location>
        <begin position="87"/>
        <end position="97"/>
    </location>
</feature>
<feature type="compositionally biased region" description="Pro residues" evidence="1">
    <location>
        <begin position="589"/>
        <end position="621"/>
    </location>
</feature>
<dbReference type="PANTHER" id="PTHR48125">
    <property type="entry name" value="LP07818P1"/>
    <property type="match status" value="1"/>
</dbReference>
<feature type="compositionally biased region" description="Low complexity" evidence="1">
    <location>
        <begin position="23"/>
        <end position="37"/>
    </location>
</feature>
<name>A0A0L0RWQ6_ALLM3</name>
<reference evidence="2 3" key="1">
    <citation type="submission" date="2009-11" db="EMBL/GenBank/DDBJ databases">
        <title>Annotation of Allomyces macrogynus ATCC 38327.</title>
        <authorList>
            <consortium name="The Broad Institute Genome Sequencing Platform"/>
            <person name="Russ C."/>
            <person name="Cuomo C."/>
            <person name="Burger G."/>
            <person name="Gray M.W."/>
            <person name="Holland P.W.H."/>
            <person name="King N."/>
            <person name="Lang F.B.F."/>
            <person name="Roger A.J."/>
            <person name="Ruiz-Trillo I."/>
            <person name="Young S.K."/>
            <person name="Zeng Q."/>
            <person name="Gargeya S."/>
            <person name="Fitzgerald M."/>
            <person name="Haas B."/>
            <person name="Abouelleil A."/>
            <person name="Alvarado L."/>
            <person name="Arachchi H.M."/>
            <person name="Berlin A."/>
            <person name="Chapman S.B."/>
            <person name="Gearin G."/>
            <person name="Goldberg J."/>
            <person name="Griggs A."/>
            <person name="Gujja S."/>
            <person name="Hansen M."/>
            <person name="Heiman D."/>
            <person name="Howarth C."/>
            <person name="Larimer J."/>
            <person name="Lui A."/>
            <person name="MacDonald P.J.P."/>
            <person name="McCowen C."/>
            <person name="Montmayeur A."/>
            <person name="Murphy C."/>
            <person name="Neiman D."/>
            <person name="Pearson M."/>
            <person name="Priest M."/>
            <person name="Roberts A."/>
            <person name="Saif S."/>
            <person name="Shea T."/>
            <person name="Sisk P."/>
            <person name="Stolte C."/>
            <person name="Sykes S."/>
            <person name="Wortman J."/>
            <person name="Nusbaum C."/>
            <person name="Birren B."/>
        </authorList>
    </citation>
    <scope>NUCLEOTIDE SEQUENCE [LARGE SCALE GENOMIC DNA]</scope>
    <source>
        <strain evidence="2 3">ATCC 38327</strain>
    </source>
</reference>
<keyword evidence="3" id="KW-1185">Reference proteome</keyword>
<sequence>MPDNDHETSSQGTVSDVDEPDKAPAAPAVPAAAAAPAPVAPVVPPAAAPARPSPAVVPAAASRPRASGSPPTAAAAAARANGTSPAVPVPARAPPPLKLDADLVKENDRLRQENENLRHHVEGVKATMIHINRVQELLSEEKEAVEKLRVEKFTIQRELDKLRAKSCRCPELTKELEEAQAEAVKYKDAKTAADKKHKTQLDKLKKRNDELETTVRQQSEGLERLRNASNPDAERALQRRLDAAQAEIQQLKRAALERPATPSPSDAQHVAELEREVQRLRKDLDARSRQLSDASTHRTRVLELQRELDATKRRMTEAEADVERYKVRLAEARPSTTASPSAVDPKLVAQLKHDVAHLKQANAVLKADLDRAKRTPSTTVSPLSTDSSANDDLRVAVQQLRKDLVEREAEASRARTEARVQRDMVSELEGRFAGLQERHRTLQSEFDTMSSERDAFKMDVYRIKSEASELKLANADLQAKVDRQEMELRGLRNAAGTDGSPEKDVEIASLKAQLQEKTSMVDILTKVVGRVSSENDQLRTGQLDRPLLSQAPRRDFQVAPAPAHSSPVDTAAPSPSLRDILGAGATPAAPEPPTPPVPVVPMPQVPRPAVPAPLVPKPRSAPPATSTRQALVSNKKKRGRVVDDSSSDEEPDPPRVTRSRAAAAATVARDAAERAGAGALTRTQRAKRARLEADESDAVEPPTTALRKALAGSTATTAVTAVGVRRLARTASMSSTSTVSTSLSSSRQLSDRQPFPPSSSSTPSSAPTSPPQPRRTRTVTGAALPARVDPLRAVWSASISSDTSVSRQPATRPNSDRQPAASAAPRSQSPIREASPTLPSGPALVPVNLDVAPKTMTDILRFAVSNPRALVKHIARVVELVSAKPAEFVQTLRFALHPTGKDAQQHIEPADTKLAFRVPGAQRVLRFNAALPPREQAFALTFALLAPHVDLVNAMAAVARDSMPLFRLFLLHPATTRAHVRTMLVDAVIMSRHVVFMVANVLVFRPAILGRPPFSDALQRAVVVAASVNVRRMALSAPLPGVVRDWLVEVQSAVPDSLLALLQELVPALVTTEDDVEAAFALRKGVQLACTGLVSDGDKFAAVSGLLKHCQERGPQAALVDSIDYVLQRCKKHWAPTTADQESLRALFTDAYDPAVQTRLRSILALVKSAQPDFARLLAHNLPRGDENGTGDV</sequence>
<organism evidence="2 3">
    <name type="scientific">Allomyces macrogynus (strain ATCC 38327)</name>
    <name type="common">Allomyces javanicus var. macrogynus</name>
    <dbReference type="NCBI Taxonomy" id="578462"/>
    <lineage>
        <taxon>Eukaryota</taxon>
        <taxon>Fungi</taxon>
        <taxon>Fungi incertae sedis</taxon>
        <taxon>Blastocladiomycota</taxon>
        <taxon>Blastocladiomycetes</taxon>
        <taxon>Blastocladiales</taxon>
        <taxon>Blastocladiaceae</taxon>
        <taxon>Allomyces</taxon>
    </lineage>
</organism>
<feature type="region of interest" description="Disordered" evidence="1">
    <location>
        <begin position="730"/>
        <end position="785"/>
    </location>
</feature>
<feature type="compositionally biased region" description="Pro residues" evidence="1">
    <location>
        <begin position="38"/>
        <end position="47"/>
    </location>
</feature>
<dbReference type="STRING" id="578462.A0A0L0RWQ6"/>
<feature type="region of interest" description="Disordered" evidence="1">
    <location>
        <begin position="799"/>
        <end position="843"/>
    </location>
</feature>
<evidence type="ECO:0000313" key="2">
    <source>
        <dbReference type="EMBL" id="KNE54837.1"/>
    </source>
</evidence>